<proteinExistence type="predicted"/>
<reference evidence="1" key="1">
    <citation type="journal article" date="2015" name="Nature">
        <title>Complex archaea that bridge the gap between prokaryotes and eukaryotes.</title>
        <authorList>
            <person name="Spang A."/>
            <person name="Saw J.H."/>
            <person name="Jorgensen S.L."/>
            <person name="Zaremba-Niedzwiedzka K."/>
            <person name="Martijn J."/>
            <person name="Lind A.E."/>
            <person name="van Eijk R."/>
            <person name="Schleper C."/>
            <person name="Guy L."/>
            <person name="Ettema T.J."/>
        </authorList>
    </citation>
    <scope>NUCLEOTIDE SEQUENCE</scope>
</reference>
<name>A0A0F9V5W6_9ZZZZ</name>
<gene>
    <name evidence="1" type="ORF">LCGC14_0447020</name>
</gene>
<accession>A0A0F9V5W6</accession>
<organism evidence="1">
    <name type="scientific">marine sediment metagenome</name>
    <dbReference type="NCBI Taxonomy" id="412755"/>
    <lineage>
        <taxon>unclassified sequences</taxon>
        <taxon>metagenomes</taxon>
        <taxon>ecological metagenomes</taxon>
    </lineage>
</organism>
<evidence type="ECO:0000313" key="1">
    <source>
        <dbReference type="EMBL" id="KKN68916.1"/>
    </source>
</evidence>
<dbReference type="EMBL" id="LAZR01000437">
    <property type="protein sequence ID" value="KKN68916.1"/>
    <property type="molecule type" value="Genomic_DNA"/>
</dbReference>
<dbReference type="AlphaFoldDB" id="A0A0F9V5W6"/>
<comment type="caution">
    <text evidence="1">The sequence shown here is derived from an EMBL/GenBank/DDBJ whole genome shotgun (WGS) entry which is preliminary data.</text>
</comment>
<sequence length="744" mass="77863">AGTIVNTTDTEELTFAPGTVAPGERLLIRIAPYAATGGVGPDSSAATHGKIVADLDGEDQPEVFGLEIEIDDSGVADLAVRTSKTGSVKWVENTTGFVSKATVRSSGTTSNVDADGLFETAGYRTLTAAQTSYISMLAFAASGAGGVEGPVLTKRKRAYEGGGGGSSINAPRATAEVTSQTTTDETFTLKAIAGPGGSSNLQVKHRTQVSGSAFGGFSAWFTAPRTNVTITRHARLTTILEVVARDVNRGNIESFPYQYQVRGAEQHVLDTGKKKRDWQFDDNEYAVMASASDGKTANAAVKESGGRAVNLLYAKALIGDPDTADAIANGAVARVTTNNEATGGGRGFTGLDSSARLVTGTVVKTVAEIDDGVGRSVTGLSVSGEVTVGTVAKSVSEIDDAVVRATDGLDNVGQVRKGFQFDERVMALTVENNDDVATGTVTLQRLTTVHPDTKISGFAGGAAGRVIVIYHASGPPAILLNLTTSAAANQLRLPDSLHHHIEPNTAAWLHYDTSDSKWHVLGVRTHVFTDDIRAGQFGGGAYSFAGALTVNGDLFAGAFLDVVNDITGDRVFALSDGSVLKDTTVDRLTAESIVKVTVPKASSGGPQADLSWHRFFRFEKTGLAENATHNIFKITLGGIRRSVHVRAVAVWRSPGGFVFGRESGVQEGTIWTNDGPTAAFIQLSNLNSGTGSGDSYWATPSIFGAVCTFKFHIRDNGGSTTNSVVGAYVEIWDDDVDQATVAIV</sequence>
<feature type="non-terminal residue" evidence="1">
    <location>
        <position position="1"/>
    </location>
</feature>
<protein>
    <submittedName>
        <fullName evidence="1">Uncharacterized protein</fullName>
    </submittedName>
</protein>